<proteinExistence type="predicted"/>
<evidence type="ECO:0000313" key="2">
    <source>
        <dbReference type="EMBL" id="XBV84204.1"/>
    </source>
</evidence>
<feature type="signal peptide" evidence="1">
    <location>
        <begin position="1"/>
        <end position="21"/>
    </location>
</feature>
<dbReference type="PROSITE" id="PS51257">
    <property type="entry name" value="PROKAR_LIPOPROTEIN"/>
    <property type="match status" value="1"/>
</dbReference>
<reference evidence="2" key="1">
    <citation type="submission" date="2024-06" db="EMBL/GenBank/DDBJ databases">
        <title>Draft Genome Sequence of Deinococcus sonorensis Type Strain KR-87, a Biofilm Producing Representative of the Genus Deinococcus.</title>
        <authorList>
            <person name="Boren L.S."/>
            <person name="Grosso R.A."/>
            <person name="Hugenberg-Cox A.N."/>
            <person name="Hill J.T.E."/>
            <person name="Albert C.M."/>
            <person name="Tuohy J.M."/>
        </authorList>
    </citation>
    <scope>NUCLEOTIDE SEQUENCE</scope>
    <source>
        <strain evidence="2">KR-87</strain>
        <plasmid evidence="2">pDson03</plasmid>
    </source>
</reference>
<dbReference type="EMBL" id="CP158298">
    <property type="protein sequence ID" value="XBV84204.1"/>
    <property type="molecule type" value="Genomic_DNA"/>
</dbReference>
<keyword evidence="1" id="KW-0732">Signal</keyword>
<dbReference type="KEGG" id="dsc:ABOD76_03880"/>
<keyword evidence="2" id="KW-0614">Plasmid</keyword>
<geneLocation type="plasmid" evidence="2">
    <name>pDson03</name>
</geneLocation>
<organism evidence="2">
    <name type="scientific">Deinococcus sonorensis KR-87</name>
    <dbReference type="NCBI Taxonomy" id="694439"/>
    <lineage>
        <taxon>Bacteria</taxon>
        <taxon>Thermotogati</taxon>
        <taxon>Deinococcota</taxon>
        <taxon>Deinococci</taxon>
        <taxon>Deinococcales</taxon>
        <taxon>Deinococcaceae</taxon>
        <taxon>Deinococcus</taxon>
    </lineage>
</organism>
<evidence type="ECO:0008006" key="3">
    <source>
        <dbReference type="Google" id="ProtNLM"/>
    </source>
</evidence>
<dbReference type="RefSeq" id="WP_350242241.1">
    <property type="nucleotide sequence ID" value="NZ_CP158298.1"/>
</dbReference>
<gene>
    <name evidence="2" type="ORF">ABOD76_03880</name>
</gene>
<sequence length="258" mass="26835">MNKLLPALVIPALTLLLGACTQPTTPPVATFTALHARVQGQEALTGDGAAHVQLLPSNSVTGTAPLATAQVGSDGTFTLKLATAAKVNPYLQAMPTPPADRTCSGTVRATPSTARQTLIDSLNLTNTGGVQALMSTTPMIRKQNSDGSVSATYTTNVLFYTDVPTRLAGSQTCTEAEYTLVSEADLNLQAGWNLVSIVSTGIGYLDGRVALMDKFIQGTTAATVWTAAGTDGPATAQSVSAVNVLKELRSHSTFFHRN</sequence>
<name>A0AAU7U816_9DEIO</name>
<evidence type="ECO:0000256" key="1">
    <source>
        <dbReference type="SAM" id="SignalP"/>
    </source>
</evidence>
<protein>
    <recommendedName>
        <fullName evidence="3">Lipoprotein</fullName>
    </recommendedName>
</protein>
<feature type="chain" id="PRO_5043560298" description="Lipoprotein" evidence="1">
    <location>
        <begin position="22"/>
        <end position="258"/>
    </location>
</feature>
<accession>A0AAU7U816</accession>
<dbReference type="AlphaFoldDB" id="A0AAU7U816"/>